<evidence type="ECO:0000313" key="2">
    <source>
        <dbReference type="Proteomes" id="UP000799444"/>
    </source>
</evidence>
<evidence type="ECO:0000313" key="1">
    <source>
        <dbReference type="EMBL" id="KAF2733370.1"/>
    </source>
</evidence>
<name>A0A9P4QVS6_9PLEO</name>
<sequence length="113" mass="12100">MLAAAALHSALPSPLNTQIAIAEQLAQHRADTSNLSYNHNLAGLLVERGGTGDLERAQKMAREVQGWLEGKLGVDAPQVMGARRTVMRAVWGLGRWGEAGVLRGEMEGLIKGM</sequence>
<dbReference type="Proteomes" id="UP000799444">
    <property type="component" value="Unassembled WGS sequence"/>
</dbReference>
<dbReference type="EMBL" id="ML996162">
    <property type="protein sequence ID" value="KAF2733370.1"/>
    <property type="molecule type" value="Genomic_DNA"/>
</dbReference>
<proteinExistence type="predicted"/>
<feature type="non-terminal residue" evidence="1">
    <location>
        <position position="113"/>
    </location>
</feature>
<protein>
    <submittedName>
        <fullName evidence="1">Uncharacterized protein</fullName>
    </submittedName>
</protein>
<reference evidence="1" key="1">
    <citation type="journal article" date="2020" name="Stud. Mycol.">
        <title>101 Dothideomycetes genomes: a test case for predicting lifestyles and emergence of pathogens.</title>
        <authorList>
            <person name="Haridas S."/>
            <person name="Albert R."/>
            <person name="Binder M."/>
            <person name="Bloem J."/>
            <person name="Labutti K."/>
            <person name="Salamov A."/>
            <person name="Andreopoulos B."/>
            <person name="Baker S."/>
            <person name="Barry K."/>
            <person name="Bills G."/>
            <person name="Bluhm B."/>
            <person name="Cannon C."/>
            <person name="Castanera R."/>
            <person name="Culley D."/>
            <person name="Daum C."/>
            <person name="Ezra D."/>
            <person name="Gonzalez J."/>
            <person name="Henrissat B."/>
            <person name="Kuo A."/>
            <person name="Liang C."/>
            <person name="Lipzen A."/>
            <person name="Lutzoni F."/>
            <person name="Magnuson J."/>
            <person name="Mondo S."/>
            <person name="Nolan M."/>
            <person name="Ohm R."/>
            <person name="Pangilinan J."/>
            <person name="Park H.-J."/>
            <person name="Ramirez L."/>
            <person name="Alfaro M."/>
            <person name="Sun H."/>
            <person name="Tritt A."/>
            <person name="Yoshinaga Y."/>
            <person name="Zwiers L.-H."/>
            <person name="Turgeon B."/>
            <person name="Goodwin S."/>
            <person name="Spatafora J."/>
            <person name="Crous P."/>
            <person name="Grigoriev I."/>
        </authorList>
    </citation>
    <scope>NUCLEOTIDE SEQUENCE</scope>
    <source>
        <strain evidence="1">CBS 125425</strain>
    </source>
</reference>
<comment type="caution">
    <text evidence="1">The sequence shown here is derived from an EMBL/GenBank/DDBJ whole genome shotgun (WGS) entry which is preliminary data.</text>
</comment>
<gene>
    <name evidence="1" type="ORF">EJ04DRAFT_397825</name>
</gene>
<accession>A0A9P4QVS6</accession>
<dbReference type="AlphaFoldDB" id="A0A9P4QVS6"/>
<organism evidence="1 2">
    <name type="scientific">Polyplosphaeria fusca</name>
    <dbReference type="NCBI Taxonomy" id="682080"/>
    <lineage>
        <taxon>Eukaryota</taxon>
        <taxon>Fungi</taxon>
        <taxon>Dikarya</taxon>
        <taxon>Ascomycota</taxon>
        <taxon>Pezizomycotina</taxon>
        <taxon>Dothideomycetes</taxon>
        <taxon>Pleosporomycetidae</taxon>
        <taxon>Pleosporales</taxon>
        <taxon>Tetraplosphaeriaceae</taxon>
        <taxon>Polyplosphaeria</taxon>
    </lineage>
</organism>
<keyword evidence="2" id="KW-1185">Reference proteome</keyword>
<dbReference type="OrthoDB" id="4473276at2759"/>